<dbReference type="InterPro" id="IPR001506">
    <property type="entry name" value="Peptidase_M12A"/>
</dbReference>
<dbReference type="PROSITE" id="PS51864">
    <property type="entry name" value="ASTACIN"/>
    <property type="match status" value="1"/>
</dbReference>
<evidence type="ECO:0000256" key="3">
    <source>
        <dbReference type="ARBA" id="ARBA00022801"/>
    </source>
</evidence>
<evidence type="ECO:0000256" key="7">
    <source>
        <dbReference type="RuleBase" id="RU361183"/>
    </source>
</evidence>
<dbReference type="SMART" id="SM00235">
    <property type="entry name" value="ZnMc"/>
    <property type="match status" value="1"/>
</dbReference>
<dbReference type="MEROPS" id="M12.003"/>
<name>M1LG82_9MOLL</name>
<dbReference type="CDD" id="cd04280">
    <property type="entry name" value="ZnMc_astacin_like"/>
    <property type="match status" value="1"/>
</dbReference>
<dbReference type="GO" id="GO:0006508">
    <property type="term" value="P:proteolysis"/>
    <property type="evidence" value="ECO:0007669"/>
    <property type="project" value="UniProtKB-KW"/>
</dbReference>
<feature type="binding site" evidence="6">
    <location>
        <position position="163"/>
    </location>
    <ligand>
        <name>Zn(2+)</name>
        <dbReference type="ChEBI" id="CHEBI:29105"/>
        <note>catalytic</note>
    </ligand>
</feature>
<keyword evidence="4 6" id="KW-0862">Zinc</keyword>
<dbReference type="GO" id="GO:0016020">
    <property type="term" value="C:membrane"/>
    <property type="evidence" value="ECO:0007669"/>
    <property type="project" value="InterPro"/>
</dbReference>
<evidence type="ECO:0000256" key="6">
    <source>
        <dbReference type="PROSITE-ProRule" id="PRU01211"/>
    </source>
</evidence>
<dbReference type="Pfam" id="PF01400">
    <property type="entry name" value="Astacin"/>
    <property type="match status" value="1"/>
</dbReference>
<dbReference type="AlphaFoldDB" id="M1LG82"/>
<dbReference type="InterPro" id="IPR006026">
    <property type="entry name" value="Peptidase_Metallo"/>
</dbReference>
<dbReference type="PANTHER" id="PTHR10127:SF780">
    <property type="entry name" value="METALLOENDOPEPTIDASE"/>
    <property type="match status" value="1"/>
</dbReference>
<evidence type="ECO:0000256" key="2">
    <source>
        <dbReference type="ARBA" id="ARBA00022723"/>
    </source>
</evidence>
<evidence type="ECO:0000313" key="10">
    <source>
        <dbReference type="EMBL" id="AGF33810.1"/>
    </source>
</evidence>
<evidence type="ECO:0000259" key="9">
    <source>
        <dbReference type="PROSITE" id="PS51864"/>
    </source>
</evidence>
<dbReference type="InterPro" id="IPR000998">
    <property type="entry name" value="MAM_dom"/>
</dbReference>
<dbReference type="PROSITE" id="PS50060">
    <property type="entry name" value="MAM_2"/>
    <property type="match status" value="1"/>
</dbReference>
<dbReference type="PANTHER" id="PTHR10127">
    <property type="entry name" value="DISCOIDIN, CUB, EGF, LAMININ , AND ZINC METALLOPROTEASE DOMAIN CONTAINING"/>
    <property type="match status" value="1"/>
</dbReference>
<sequence length="429" mass="48916">MAGVVTWILVLCFGYITALTLDLESASVPGFDPRYPEEVPGLFQGDIELSSNRFIRSVVGDLKKRWPIRKIPIVIHSYFDKYIRNTIIESLREIEENARVDGKDCITFVNQTDEEIYIYFSTGKGCRSRIGYTGSRQGVKLGYGCRTKGIIIHEVLHSLGFYHEQSRPDRDKYVKIIMDNVKEADKGNFVKLLPPVINTQNLPYDYNSIMHYERSTFAIDRTKPTIVPLKKDANIGQRIGMSQLDIIQLQRFYGCPERKFVPLVTNNPVSVNCTFDAGYCGWKHLFMEPPAKINTWVRWSGVTFTDGTGPKNDHTIGTFEGHYLYTSASGRFLSIAKIQTPELIAGDYCLTFWYHMYGKEMGTLRVNLIEEKKKGELMIISGDQGNKWKQMKISITATSHSKVEFESIMGHDERSDICIDDVLFLSGKC</sequence>
<dbReference type="InterPro" id="IPR034035">
    <property type="entry name" value="Astacin-like_dom"/>
</dbReference>
<dbReference type="SUPFAM" id="SSF49899">
    <property type="entry name" value="Concanavalin A-like lectins/glucanases"/>
    <property type="match status" value="1"/>
</dbReference>
<feature type="domain" description="Peptidase M12A" evidence="9">
    <location>
        <begin position="53"/>
        <end position="256"/>
    </location>
</feature>
<keyword evidence="3 6" id="KW-0378">Hydrolase</keyword>
<dbReference type="InterPro" id="IPR024079">
    <property type="entry name" value="MetalloPept_cat_dom_sf"/>
</dbReference>
<feature type="domain" description="MAM" evidence="8">
    <location>
        <begin position="271"/>
        <end position="429"/>
    </location>
</feature>
<feature type="binding site" evidence="6">
    <location>
        <position position="157"/>
    </location>
    <ligand>
        <name>Zn(2+)</name>
        <dbReference type="ChEBI" id="CHEBI:29105"/>
        <note>catalytic</note>
    </ligand>
</feature>
<keyword evidence="7" id="KW-0732">Signal</keyword>
<feature type="active site" evidence="6">
    <location>
        <position position="154"/>
    </location>
</feature>
<keyword evidence="2 6" id="KW-0479">Metal-binding</keyword>
<dbReference type="InterPro" id="IPR013320">
    <property type="entry name" value="ConA-like_dom_sf"/>
</dbReference>
<dbReference type="GO" id="GO:0004222">
    <property type="term" value="F:metalloendopeptidase activity"/>
    <property type="evidence" value="ECO:0007669"/>
    <property type="project" value="UniProtKB-UniRule"/>
</dbReference>
<keyword evidence="1 6" id="KW-0645">Protease</keyword>
<dbReference type="SUPFAM" id="SSF55486">
    <property type="entry name" value="Metalloproteases ('zincins'), catalytic domain"/>
    <property type="match status" value="1"/>
</dbReference>
<protein>
    <recommendedName>
        <fullName evidence="7">Metalloendopeptidase</fullName>
        <ecNumber evidence="7">3.4.24.-</ecNumber>
    </recommendedName>
</protein>
<accession>M1LG82</accession>
<dbReference type="Pfam" id="PF00629">
    <property type="entry name" value="MAM"/>
    <property type="match status" value="1"/>
</dbReference>
<dbReference type="Gene3D" id="3.40.390.10">
    <property type="entry name" value="Collagenase (Catalytic Domain)"/>
    <property type="match status" value="1"/>
</dbReference>
<dbReference type="GO" id="GO:0008270">
    <property type="term" value="F:zinc ion binding"/>
    <property type="evidence" value="ECO:0007669"/>
    <property type="project" value="UniProtKB-UniRule"/>
</dbReference>
<feature type="chain" id="PRO_5005140002" description="Metalloendopeptidase" evidence="7">
    <location>
        <begin position="19"/>
        <end position="429"/>
    </location>
</feature>
<evidence type="ECO:0000256" key="1">
    <source>
        <dbReference type="ARBA" id="ARBA00022670"/>
    </source>
</evidence>
<dbReference type="CDD" id="cd06263">
    <property type="entry name" value="MAM"/>
    <property type="match status" value="1"/>
</dbReference>
<feature type="binding site" evidence="6">
    <location>
        <position position="153"/>
    </location>
    <ligand>
        <name>Zn(2+)</name>
        <dbReference type="ChEBI" id="CHEBI:29105"/>
        <note>catalytic</note>
    </ligand>
</feature>
<dbReference type="SMART" id="SM00137">
    <property type="entry name" value="MAM"/>
    <property type="match status" value="1"/>
</dbReference>
<comment type="cofactor">
    <cofactor evidence="6 7">
        <name>Zn(2+)</name>
        <dbReference type="ChEBI" id="CHEBI:29105"/>
    </cofactor>
    <text evidence="6 7">Binds 1 zinc ion per subunit.</text>
</comment>
<comment type="caution">
    <text evidence="6">Lacks conserved residue(s) required for the propagation of feature annotation.</text>
</comment>
<evidence type="ECO:0000259" key="8">
    <source>
        <dbReference type="PROSITE" id="PS50060"/>
    </source>
</evidence>
<evidence type="ECO:0000256" key="4">
    <source>
        <dbReference type="ARBA" id="ARBA00022833"/>
    </source>
</evidence>
<dbReference type="Gene3D" id="2.60.120.200">
    <property type="match status" value="1"/>
</dbReference>
<evidence type="ECO:0000256" key="5">
    <source>
        <dbReference type="ARBA" id="ARBA00023049"/>
    </source>
</evidence>
<organism evidence="10">
    <name type="scientific">Sepiella maindroni</name>
    <dbReference type="NCBI Taxonomy" id="153280"/>
    <lineage>
        <taxon>Eukaryota</taxon>
        <taxon>Metazoa</taxon>
        <taxon>Spiralia</taxon>
        <taxon>Lophotrochozoa</taxon>
        <taxon>Mollusca</taxon>
        <taxon>Cephalopoda</taxon>
        <taxon>Coleoidea</taxon>
        <taxon>Decapodiformes</taxon>
        <taxon>Sepiida</taxon>
        <taxon>Sepiina</taxon>
        <taxon>Sepiidae</taxon>
        <taxon>Sepiella</taxon>
    </lineage>
</organism>
<dbReference type="EC" id="3.4.24.-" evidence="7"/>
<reference evidence="10" key="1">
    <citation type="journal article" date="2012" name="Haiyang Yu Huzhao">
        <title>Molecular cloning and sequence analysis of ALSM cDNA from Sepiella maindroni.</title>
        <authorList>
            <person name="Zhou C."/>
            <person name="Wu C.-W."/>
            <person name="Liu H."/>
        </authorList>
    </citation>
    <scope>NUCLEOTIDE SEQUENCE</scope>
</reference>
<keyword evidence="5 6" id="KW-0482">Metalloprotease</keyword>
<dbReference type="PRINTS" id="PR00480">
    <property type="entry name" value="ASTACIN"/>
</dbReference>
<dbReference type="EMBL" id="KC179817">
    <property type="protein sequence ID" value="AGF33810.1"/>
    <property type="molecule type" value="mRNA"/>
</dbReference>
<feature type="signal peptide" evidence="7">
    <location>
        <begin position="1"/>
        <end position="18"/>
    </location>
</feature>
<proteinExistence type="evidence at transcript level"/>